<evidence type="ECO:0000313" key="1">
    <source>
        <dbReference type="EMBL" id="GEO09766.1"/>
    </source>
</evidence>
<dbReference type="Proteomes" id="UP000321513">
    <property type="component" value="Unassembled WGS sequence"/>
</dbReference>
<evidence type="ECO:0000313" key="2">
    <source>
        <dbReference type="Proteomes" id="UP000321513"/>
    </source>
</evidence>
<reference evidence="1 2" key="1">
    <citation type="submission" date="2019-07" db="EMBL/GenBank/DDBJ databases">
        <title>Whole genome shotgun sequence of Segetibacter aerophilus NBRC 106135.</title>
        <authorList>
            <person name="Hosoyama A."/>
            <person name="Uohara A."/>
            <person name="Ohji S."/>
            <person name="Ichikawa N."/>
        </authorList>
    </citation>
    <scope>NUCLEOTIDE SEQUENCE [LARGE SCALE GENOMIC DNA]</scope>
    <source>
        <strain evidence="1 2">NBRC 106135</strain>
    </source>
</reference>
<proteinExistence type="predicted"/>
<organism evidence="1 2">
    <name type="scientific">Segetibacter aerophilus</name>
    <dbReference type="NCBI Taxonomy" id="670293"/>
    <lineage>
        <taxon>Bacteria</taxon>
        <taxon>Pseudomonadati</taxon>
        <taxon>Bacteroidota</taxon>
        <taxon>Chitinophagia</taxon>
        <taxon>Chitinophagales</taxon>
        <taxon>Chitinophagaceae</taxon>
        <taxon>Segetibacter</taxon>
    </lineage>
</organism>
<dbReference type="AlphaFoldDB" id="A0A512BCR3"/>
<name>A0A512BCR3_9BACT</name>
<sequence>MDDFLKEKDQRAIADYKNSNGLKYDNITGSPFYNSDYQTAYLYKNGKRVGTAPIKINFLTNEIYCLEGEKEFVVEDRKIDSVVFFKSPDSATFINGVADMVLRNKKVDAFVQVLNKGDWKLLKYTKKQVSTSEAGLTQKKYSFTTDYYYFLKHNQKVERIKKLDKESILPYLPSSVSSRKWIEDNKTDFRKQQDVIAFLNYYNTASNSY</sequence>
<comment type="caution">
    <text evidence="1">The sequence shown here is derived from an EMBL/GenBank/DDBJ whole genome shotgun (WGS) entry which is preliminary data.</text>
</comment>
<dbReference type="EMBL" id="BJYT01000007">
    <property type="protein sequence ID" value="GEO09766.1"/>
    <property type="molecule type" value="Genomic_DNA"/>
</dbReference>
<accession>A0A512BCR3</accession>
<gene>
    <name evidence="1" type="ORF">SAE01_22620</name>
</gene>
<dbReference type="RefSeq" id="WP_170234143.1">
    <property type="nucleotide sequence ID" value="NZ_BJYT01000007.1"/>
</dbReference>
<keyword evidence="2" id="KW-1185">Reference proteome</keyword>
<protein>
    <submittedName>
        <fullName evidence="1">Uncharacterized protein</fullName>
    </submittedName>
</protein>